<dbReference type="EMBL" id="JADEWZ010000054">
    <property type="protein sequence ID" value="MBE9118620.1"/>
    <property type="molecule type" value="Genomic_DNA"/>
</dbReference>
<evidence type="ECO:0000313" key="1">
    <source>
        <dbReference type="EMBL" id="MBE9118620.1"/>
    </source>
</evidence>
<keyword evidence="2" id="KW-1185">Reference proteome</keyword>
<dbReference type="Proteomes" id="UP000654482">
    <property type="component" value="Unassembled WGS sequence"/>
</dbReference>
<name>A0A8J7JF99_9CYAN</name>
<protein>
    <submittedName>
        <fullName evidence="1">Uncharacterized protein</fullName>
    </submittedName>
</protein>
<sequence>MVKRLLNYNPRQSNSANIGGKTARFLIGLPPSHLDPISDEEIDEFLNRQFKEFTIPEILWNSSLLFWGLWGEGQRERLLDKVYKTLRIRKALVRGVFRHNITIAREKGVLR</sequence>
<organism evidence="1 2">
    <name type="scientific">Lusitaniella coriacea LEGE 07157</name>
    <dbReference type="NCBI Taxonomy" id="945747"/>
    <lineage>
        <taxon>Bacteria</taxon>
        <taxon>Bacillati</taxon>
        <taxon>Cyanobacteriota</taxon>
        <taxon>Cyanophyceae</taxon>
        <taxon>Spirulinales</taxon>
        <taxon>Lusitaniellaceae</taxon>
        <taxon>Lusitaniella</taxon>
    </lineage>
</organism>
<evidence type="ECO:0000313" key="2">
    <source>
        <dbReference type="Proteomes" id="UP000654482"/>
    </source>
</evidence>
<gene>
    <name evidence="1" type="ORF">IQ249_22275</name>
</gene>
<proteinExistence type="predicted"/>
<reference evidence="1" key="1">
    <citation type="submission" date="2020-10" db="EMBL/GenBank/DDBJ databases">
        <authorList>
            <person name="Castelo-Branco R."/>
            <person name="Eusebio N."/>
            <person name="Adriana R."/>
            <person name="Vieira A."/>
            <person name="Brugerolle De Fraissinette N."/>
            <person name="Rezende De Castro R."/>
            <person name="Schneider M.P."/>
            <person name="Vasconcelos V."/>
            <person name="Leao P.N."/>
        </authorList>
    </citation>
    <scope>NUCLEOTIDE SEQUENCE</scope>
    <source>
        <strain evidence="1">LEGE 07157</strain>
    </source>
</reference>
<accession>A0A8J7JF99</accession>
<dbReference type="AlphaFoldDB" id="A0A8J7JF99"/>
<dbReference type="RefSeq" id="WP_194031704.1">
    <property type="nucleotide sequence ID" value="NZ_JADEWZ010000054.1"/>
</dbReference>
<comment type="caution">
    <text evidence="1">The sequence shown here is derived from an EMBL/GenBank/DDBJ whole genome shotgun (WGS) entry which is preliminary data.</text>
</comment>